<feature type="region of interest" description="Disordered" evidence="1">
    <location>
        <begin position="219"/>
        <end position="359"/>
    </location>
</feature>
<gene>
    <name evidence="4" type="primary">LOC113861800</name>
</gene>
<feature type="region of interest" description="Disordered" evidence="1">
    <location>
        <begin position="605"/>
        <end position="794"/>
    </location>
</feature>
<dbReference type="PANTHER" id="PTHR33870">
    <property type="entry name" value="CARDIOMYOPATHY-ASSOCIATED PROTEIN"/>
    <property type="match status" value="1"/>
</dbReference>
<protein>
    <submittedName>
        <fullName evidence="4">Uncharacterized protein LOC113861800 isoform X2</fullName>
    </submittedName>
</protein>
<reference evidence="4" key="2">
    <citation type="submission" date="2025-08" db="UniProtKB">
        <authorList>
            <consortium name="RefSeq"/>
        </authorList>
    </citation>
    <scope>IDENTIFICATION</scope>
    <source>
        <tissue evidence="4">Young leaves</tissue>
    </source>
</reference>
<keyword evidence="2" id="KW-1133">Transmembrane helix</keyword>
<accession>A0A8B8L2X7</accession>
<dbReference type="PANTHER" id="PTHR33870:SF4">
    <property type="entry name" value="CARDIOMYOPATHY-ASSOCIATED PROTEIN"/>
    <property type="match status" value="1"/>
</dbReference>
<evidence type="ECO:0000256" key="2">
    <source>
        <dbReference type="SAM" id="Phobius"/>
    </source>
</evidence>
<dbReference type="GeneID" id="113861800"/>
<reference evidence="3" key="1">
    <citation type="journal article" date="2019" name="Toxins">
        <title>Detection of Abrin-Like and Prepropulchellin-Like Toxin Genes and Transcripts Using Whole Genome Sequencing and Full-Length Transcript Sequencing of Abrus precatorius.</title>
        <authorList>
            <person name="Hovde B.T."/>
            <person name="Daligault H.E."/>
            <person name="Hanschen E.R."/>
            <person name="Kunde Y.A."/>
            <person name="Johnson M.B."/>
            <person name="Starkenburg S.R."/>
            <person name="Johnson S.L."/>
        </authorList>
    </citation>
    <scope>NUCLEOTIDE SEQUENCE [LARGE SCALE GENOMIC DNA]</scope>
</reference>
<feature type="transmembrane region" description="Helical" evidence="2">
    <location>
        <begin position="46"/>
        <end position="71"/>
    </location>
</feature>
<keyword evidence="3" id="KW-1185">Reference proteome</keyword>
<evidence type="ECO:0000256" key="1">
    <source>
        <dbReference type="SAM" id="MobiDB-lite"/>
    </source>
</evidence>
<feature type="compositionally biased region" description="Polar residues" evidence="1">
    <location>
        <begin position="534"/>
        <end position="543"/>
    </location>
</feature>
<feature type="compositionally biased region" description="Low complexity" evidence="1">
    <location>
        <begin position="252"/>
        <end position="266"/>
    </location>
</feature>
<feature type="compositionally biased region" description="Low complexity" evidence="1">
    <location>
        <begin position="646"/>
        <end position="656"/>
    </location>
</feature>
<feature type="region of interest" description="Disordered" evidence="1">
    <location>
        <begin position="514"/>
        <end position="556"/>
    </location>
</feature>
<feature type="compositionally biased region" description="Basic and acidic residues" evidence="1">
    <location>
        <begin position="662"/>
        <end position="681"/>
    </location>
</feature>
<feature type="compositionally biased region" description="Basic and acidic residues" evidence="1">
    <location>
        <begin position="291"/>
        <end position="308"/>
    </location>
</feature>
<feature type="region of interest" description="Disordered" evidence="1">
    <location>
        <begin position="1016"/>
        <end position="1057"/>
    </location>
</feature>
<feature type="region of interest" description="Disordered" evidence="1">
    <location>
        <begin position="122"/>
        <end position="180"/>
    </location>
</feature>
<sequence>MGSEIGIKIRKLVVISIGGGYGSVCNHPFLVGFIGFLLLLYKYFPFLFSVLVSASPVLVCTAVLLGTLLSFGQSNVPEVEKEEKVTHGISSFQTGFSEGDIVFADRDESYFVKGYSENKSDVEESGIDEASLVSEKDNRGEEDHGLLSDVPPNEENLQDIQPEKQEKGEVEREFHSFELGKSREVHEENLRSEIVSSDDEAIEKQYVLVQKVNDDIIEIENEKTPGDPIDFSASSSWKQEENDDEEEDESVESGSDGAESSSPDASMADIIPMLDELHPLLDVDAPQPAHVSRDGSDSASDKSQKSDDDSVESDDESENHCDVEVDDIDERDDEEEEVEGGKEDESKSAIKWTEDDQKNLMDLGNLELERNKRLEHLIARRRARRLMTEKNLIDLDGADLPCNIPPITTTRCNPFDFPDDSYAAMGLPPIPGSAPSILQPRRNPFDIPYDSNEEKPDLKGDSFQQEFTVFNQKDAFFRRHESFSIGTSVLGISRHERYDWKPVFISERVASEGTSYSSFQRQSSEVSDSKLSSVPDTESVSSIDQDDRKFSEQDLSQETELISNIDHASDNAEHGSQSSGENDSVEMIQAEESDVHHDEVEIVLGGVENPSEMEFYPETGEVETHEQFDAGDTQLRREPSDEESSSSRSSHSSVSEVIDNIPDEKMERESNSQQVDDHISESRISTQASTEESNLHHVSEVEDNQHVEPVYDSSPPPSEKLQSFPSVSSFDSAVEISEGALPSASVKTTANVADKESEVQDHKVQDNASGPENTEAASSELHVEAKSEWRSEKSEDINNVTANESSAVAPNFVDQNGSTMAEPQVVPVSTDSNLSLDIGLIKDVTNSGLVHGQDLADHIHTDSEICHQDTVDSSDSNYQMASEKSHLSDNESVEEGALPNEISRFHNANMSVSVQDASEIPDSVASDAHHISSNGSSMPAAQDLQLPPAAGQVPVVHPVLPSEETEHIEKISSSNNDIQIQQDTVFLSSPMEQGNTEIHQDLDKNMVVFTSNNQHEIDVKSPSNMENQLSSSDKLVVAQSSSDHDQSQSSNAIQVESAQDFGTSNDQAGEWHGVTDKFPLSISSVTSEKYETPEFSSPSSKVDLEVDRHGEVKNEYQNEAPENLVPSEGDFMSQFTEENIDELDDMKEIDEGFLSELDTVGDFSVSDAGASLHTDIEHEKTRDDQLSSLHTDVKIAEVEQDVPVLEARSLDDINLAFKQLQEGVDVKEVILPSTIKDQLVSDESKDKDHLEVNSDLQVVEARSLEDINIALKQVSEDNQRELSNPLDLKETSVKVESNEVGSAKVNESSDVATGSEEISRTTVDKLEDIPIRSSGKKAKSHSRKSSSSSSSSSSDSD</sequence>
<feature type="region of interest" description="Disordered" evidence="1">
    <location>
        <begin position="1293"/>
        <end position="1357"/>
    </location>
</feature>
<evidence type="ECO:0000313" key="3">
    <source>
        <dbReference type="Proteomes" id="UP000694853"/>
    </source>
</evidence>
<feature type="compositionally biased region" description="Basic and acidic residues" evidence="1">
    <location>
        <begin position="622"/>
        <end position="639"/>
    </location>
</feature>
<feature type="compositionally biased region" description="Polar residues" evidence="1">
    <location>
        <begin position="720"/>
        <end position="731"/>
    </location>
</feature>
<name>A0A8B8L2X7_ABRPR</name>
<dbReference type="Proteomes" id="UP000694853">
    <property type="component" value="Unplaced"/>
</dbReference>
<feature type="compositionally biased region" description="Low complexity" evidence="1">
    <location>
        <begin position="1345"/>
        <end position="1357"/>
    </location>
</feature>
<feature type="compositionally biased region" description="Basic and acidic residues" evidence="1">
    <location>
        <begin position="161"/>
        <end position="180"/>
    </location>
</feature>
<dbReference type="OrthoDB" id="1908091at2759"/>
<feature type="compositionally biased region" description="Acidic residues" evidence="1">
    <location>
        <begin position="324"/>
        <end position="338"/>
    </location>
</feature>
<dbReference type="RefSeq" id="XP_027350631.1">
    <property type="nucleotide sequence ID" value="XM_027494830.1"/>
</dbReference>
<feature type="compositionally biased region" description="Polar residues" evidence="1">
    <location>
        <begin position="766"/>
        <end position="777"/>
    </location>
</feature>
<feature type="compositionally biased region" description="Basic and acidic residues" evidence="1">
    <location>
        <begin position="781"/>
        <end position="794"/>
    </location>
</feature>
<feature type="compositionally biased region" description="Basic and acidic residues" evidence="1">
    <location>
        <begin position="753"/>
        <end position="765"/>
    </location>
</feature>
<feature type="compositionally biased region" description="Polar residues" evidence="1">
    <location>
        <begin position="682"/>
        <end position="692"/>
    </location>
</feature>
<keyword evidence="2" id="KW-0812">Transmembrane</keyword>
<evidence type="ECO:0000313" key="4">
    <source>
        <dbReference type="RefSeq" id="XP_027350631.1"/>
    </source>
</evidence>
<organism evidence="3 4">
    <name type="scientific">Abrus precatorius</name>
    <name type="common">Indian licorice</name>
    <name type="synonym">Glycine abrus</name>
    <dbReference type="NCBI Taxonomy" id="3816"/>
    <lineage>
        <taxon>Eukaryota</taxon>
        <taxon>Viridiplantae</taxon>
        <taxon>Streptophyta</taxon>
        <taxon>Embryophyta</taxon>
        <taxon>Tracheophyta</taxon>
        <taxon>Spermatophyta</taxon>
        <taxon>Magnoliopsida</taxon>
        <taxon>eudicotyledons</taxon>
        <taxon>Gunneridae</taxon>
        <taxon>Pentapetalae</taxon>
        <taxon>rosids</taxon>
        <taxon>fabids</taxon>
        <taxon>Fabales</taxon>
        <taxon>Fabaceae</taxon>
        <taxon>Papilionoideae</taxon>
        <taxon>50 kb inversion clade</taxon>
        <taxon>NPAAA clade</taxon>
        <taxon>indigoferoid/millettioid clade</taxon>
        <taxon>Abreae</taxon>
        <taxon>Abrus</taxon>
    </lineage>
</organism>
<feature type="transmembrane region" description="Helical" evidence="2">
    <location>
        <begin position="12"/>
        <end position="40"/>
    </location>
</feature>
<feature type="compositionally biased region" description="Polar residues" evidence="1">
    <location>
        <begin position="1021"/>
        <end position="1033"/>
    </location>
</feature>
<feature type="compositionally biased region" description="Basic and acidic residues" evidence="1">
    <location>
        <begin position="134"/>
        <end position="146"/>
    </location>
</feature>
<keyword evidence="2" id="KW-0472">Membrane</keyword>
<proteinExistence type="predicted"/>
<feature type="compositionally biased region" description="Acidic residues" evidence="1">
    <location>
        <begin position="241"/>
        <end position="251"/>
    </location>
</feature>
<feature type="compositionally biased region" description="Basic and acidic residues" evidence="1">
    <location>
        <begin position="339"/>
        <end position="359"/>
    </location>
</feature>
<feature type="compositionally biased region" description="Basic residues" evidence="1">
    <location>
        <begin position="1334"/>
        <end position="1344"/>
    </location>
</feature>
<feature type="compositionally biased region" description="Basic and acidic residues" evidence="1">
    <location>
        <begin position="1317"/>
        <end position="1330"/>
    </location>
</feature>
<feature type="compositionally biased region" description="Low complexity" evidence="1">
    <location>
        <begin position="523"/>
        <end position="533"/>
    </location>
</feature>
<feature type="compositionally biased region" description="Basic and acidic residues" evidence="1">
    <location>
        <begin position="693"/>
        <end position="706"/>
    </location>
</feature>